<comment type="caution">
    <text evidence="1">The sequence shown here is derived from an EMBL/GenBank/DDBJ whole genome shotgun (WGS) entry which is preliminary data.</text>
</comment>
<reference evidence="1 2" key="1">
    <citation type="journal article" date="2016" name="PLoS ONE">
        <title>Whole-Genome Sequence Analysis of Bombella intestini LMG 28161T, a Novel Acetic Acid Bacterium Isolated from the Crop of a Red-Tailed Bumble Bee, Bombus lapidarius.</title>
        <authorList>
            <person name="Li L."/>
            <person name="Illeghems K."/>
            <person name="Van Kerrebroeck S."/>
            <person name="Borremans W."/>
            <person name="Cleenwerck I."/>
            <person name="Smagghe G."/>
            <person name="De Vuyst L."/>
            <person name="Vandamme P."/>
        </authorList>
    </citation>
    <scope>NUCLEOTIDE SEQUENCE [LARGE SCALE GENOMIC DNA]</scope>
    <source>
        <strain evidence="1 2">R-52487</strain>
    </source>
</reference>
<proteinExistence type="predicted"/>
<dbReference type="EMBL" id="JATM01000001">
    <property type="protein sequence ID" value="OOL19622.1"/>
    <property type="molecule type" value="Genomic_DNA"/>
</dbReference>
<sequence>MAVERKKKKIPKTESLTIRLDPKMRFALEFVARIREQTITKVIERAIVDRADNEKISKASEVDWNAPSLTWKDYWDVNEGIRAINLARDDDTHPNFDEEEMWDFVKNHAAYFYEDTNLSRPQRANFDVLWPRISELLALWDETKATDRKKVIAIMNEALIKAGLSVPPDSLDDDLDEEIPF</sequence>
<dbReference type="RefSeq" id="WP_077395434.1">
    <property type="nucleotide sequence ID" value="NZ_JATM01000001.1"/>
</dbReference>
<organism evidence="1 2">
    <name type="scientific">Bombella intestini</name>
    <dbReference type="NCBI Taxonomy" id="1539051"/>
    <lineage>
        <taxon>Bacteria</taxon>
        <taxon>Pseudomonadati</taxon>
        <taxon>Pseudomonadota</taxon>
        <taxon>Alphaproteobacteria</taxon>
        <taxon>Acetobacterales</taxon>
        <taxon>Acetobacteraceae</taxon>
        <taxon>Bombella</taxon>
    </lineage>
</organism>
<keyword evidence="2" id="KW-1185">Reference proteome</keyword>
<evidence type="ECO:0000313" key="2">
    <source>
        <dbReference type="Proteomes" id="UP000200980"/>
    </source>
</evidence>
<accession>A0A1S8GRF8</accession>
<protein>
    <submittedName>
        <fullName evidence="1">Uncharacterized protein</fullName>
    </submittedName>
</protein>
<dbReference type="Proteomes" id="UP000200980">
    <property type="component" value="Unassembled WGS sequence"/>
</dbReference>
<name>A0A1S8GRF8_9PROT</name>
<dbReference type="AlphaFoldDB" id="A0A1S8GRF8"/>
<dbReference type="OrthoDB" id="7273376at2"/>
<gene>
    <name evidence="1" type="ORF">AL01_01175</name>
</gene>
<evidence type="ECO:0000313" key="1">
    <source>
        <dbReference type="EMBL" id="OOL19622.1"/>
    </source>
</evidence>